<dbReference type="AlphaFoldDB" id="A0A143H8H7"/>
<feature type="transmembrane region" description="Helical" evidence="7">
    <location>
        <begin position="92"/>
        <end position="114"/>
    </location>
</feature>
<feature type="domain" description="EamA" evidence="8">
    <location>
        <begin position="152"/>
        <end position="285"/>
    </location>
</feature>
<evidence type="ECO:0000256" key="3">
    <source>
        <dbReference type="ARBA" id="ARBA00022475"/>
    </source>
</evidence>
<dbReference type="Proteomes" id="UP000076021">
    <property type="component" value="Chromosome"/>
</dbReference>
<feature type="transmembrane region" description="Helical" evidence="7">
    <location>
        <begin position="245"/>
        <end position="262"/>
    </location>
</feature>
<evidence type="ECO:0000313" key="10">
    <source>
        <dbReference type="Proteomes" id="UP000076021"/>
    </source>
</evidence>
<dbReference type="InterPro" id="IPR037185">
    <property type="entry name" value="EmrE-like"/>
</dbReference>
<accession>A0A143H8H7</accession>
<protein>
    <submittedName>
        <fullName evidence="9">Transporter</fullName>
    </submittedName>
</protein>
<dbReference type="InterPro" id="IPR000620">
    <property type="entry name" value="EamA_dom"/>
</dbReference>
<name>A0A143H8H7_9BACL</name>
<feature type="transmembrane region" description="Helical" evidence="7">
    <location>
        <begin position="268"/>
        <end position="287"/>
    </location>
</feature>
<keyword evidence="5 7" id="KW-1133">Transmembrane helix</keyword>
<reference evidence="10" key="2">
    <citation type="submission" date="2016-03" db="EMBL/GenBank/DDBJ databases">
        <authorList>
            <person name="Ploux O."/>
        </authorList>
    </citation>
    <scope>NUCLEOTIDE SEQUENCE [LARGE SCALE GENOMIC DNA]</scope>
    <source>
        <strain evidence="10">PP9</strain>
    </source>
</reference>
<dbReference type="PANTHER" id="PTHR42920">
    <property type="entry name" value="OS03G0707200 PROTEIN-RELATED"/>
    <property type="match status" value="1"/>
</dbReference>
<dbReference type="EMBL" id="CP014806">
    <property type="protein sequence ID" value="AMW98008.1"/>
    <property type="molecule type" value="Genomic_DNA"/>
</dbReference>
<keyword evidence="10" id="KW-1185">Reference proteome</keyword>
<feature type="transmembrane region" description="Helical" evidence="7">
    <location>
        <begin position="212"/>
        <end position="233"/>
    </location>
</feature>
<dbReference type="InterPro" id="IPR051258">
    <property type="entry name" value="Diverse_Substrate_Transporter"/>
</dbReference>
<feature type="transmembrane region" description="Helical" evidence="7">
    <location>
        <begin position="33"/>
        <end position="53"/>
    </location>
</feature>
<feature type="transmembrane region" description="Helical" evidence="7">
    <location>
        <begin position="155"/>
        <end position="174"/>
    </location>
</feature>
<dbReference type="Pfam" id="PF00892">
    <property type="entry name" value="EamA"/>
    <property type="match status" value="2"/>
</dbReference>
<evidence type="ECO:0000256" key="5">
    <source>
        <dbReference type="ARBA" id="ARBA00022989"/>
    </source>
</evidence>
<feature type="transmembrane region" description="Helical" evidence="7">
    <location>
        <begin position="65"/>
        <end position="86"/>
    </location>
</feature>
<dbReference type="PANTHER" id="PTHR42920:SF15">
    <property type="entry name" value="MEMBRANE PROTEIN"/>
    <property type="match status" value="1"/>
</dbReference>
<reference evidence="9 10" key="1">
    <citation type="journal article" date="2016" name="Genome Announc.">
        <title>Whole-Genome Sequence of Rummeliibacillus stabekisii Strain PP9 Isolated from Antarctic Soil.</title>
        <authorList>
            <person name="da Mota F.F."/>
            <person name="Vollu R.E."/>
            <person name="Jurelevicius D."/>
            <person name="Seldin L."/>
        </authorList>
    </citation>
    <scope>NUCLEOTIDE SEQUENCE [LARGE SCALE GENOMIC DNA]</scope>
    <source>
        <strain evidence="9 10">PP9</strain>
    </source>
</reference>
<feature type="domain" description="EamA" evidence="8">
    <location>
        <begin position="5"/>
        <end position="137"/>
    </location>
</feature>
<dbReference type="KEGG" id="rst:ATY39_00410"/>
<evidence type="ECO:0000313" key="9">
    <source>
        <dbReference type="EMBL" id="AMW98008.1"/>
    </source>
</evidence>
<evidence type="ECO:0000256" key="4">
    <source>
        <dbReference type="ARBA" id="ARBA00022692"/>
    </source>
</evidence>
<sequence length="302" mass="33200">MPMLYVSLLLLTSFLWAGNFVVGKSLVDHASPITLTTLRWLIAVLCLLPFVWWKEKKLLPSKSAILPLILMGVTGVVLFNIFQFLALEHTSATNVGLISTLNTISIAIFSFMLLKERIAPLQTLSMAFSFFGVLLVLTKGKLGLLLAFQFNVGDLWMIAAVLIWGLYSVISKWAMAKTTPLMATLYSGIFGLLALIPFNVNDFHISHVNASFLGALFYTGLISTVLCMVLWNIGVQKIGATTAGLFLNFNPIFTAILSFILLGERMTFIQVIGSIIVIAGCYLFSIFKAKEETEVDEESPAA</sequence>
<feature type="transmembrane region" description="Helical" evidence="7">
    <location>
        <begin position="126"/>
        <end position="149"/>
    </location>
</feature>
<gene>
    <name evidence="9" type="ORF">ATY39_00410</name>
</gene>
<dbReference type="GO" id="GO:0005886">
    <property type="term" value="C:plasma membrane"/>
    <property type="evidence" value="ECO:0007669"/>
    <property type="project" value="UniProtKB-SubCell"/>
</dbReference>
<comment type="subcellular location">
    <subcellularLocation>
        <location evidence="1">Cell membrane</location>
        <topology evidence="1">Multi-pass membrane protein</topology>
    </subcellularLocation>
</comment>
<evidence type="ECO:0000259" key="8">
    <source>
        <dbReference type="Pfam" id="PF00892"/>
    </source>
</evidence>
<keyword evidence="3" id="KW-1003">Cell membrane</keyword>
<evidence type="ECO:0000256" key="1">
    <source>
        <dbReference type="ARBA" id="ARBA00004651"/>
    </source>
</evidence>
<evidence type="ECO:0000256" key="2">
    <source>
        <dbReference type="ARBA" id="ARBA00007362"/>
    </source>
</evidence>
<organism evidence="9 10">
    <name type="scientific">Rummeliibacillus stabekisii</name>
    <dbReference type="NCBI Taxonomy" id="241244"/>
    <lineage>
        <taxon>Bacteria</taxon>
        <taxon>Bacillati</taxon>
        <taxon>Bacillota</taxon>
        <taxon>Bacilli</taxon>
        <taxon>Bacillales</taxon>
        <taxon>Caryophanaceae</taxon>
        <taxon>Rummeliibacillus</taxon>
    </lineage>
</organism>
<comment type="similarity">
    <text evidence="2">Belongs to the EamA transporter family.</text>
</comment>
<dbReference type="SUPFAM" id="SSF103481">
    <property type="entry name" value="Multidrug resistance efflux transporter EmrE"/>
    <property type="match status" value="2"/>
</dbReference>
<dbReference type="OrthoDB" id="510638at2"/>
<keyword evidence="6 7" id="KW-0472">Membrane</keyword>
<evidence type="ECO:0000256" key="6">
    <source>
        <dbReference type="ARBA" id="ARBA00023136"/>
    </source>
</evidence>
<feature type="transmembrane region" description="Helical" evidence="7">
    <location>
        <begin position="181"/>
        <end position="200"/>
    </location>
</feature>
<evidence type="ECO:0000256" key="7">
    <source>
        <dbReference type="SAM" id="Phobius"/>
    </source>
</evidence>
<proteinExistence type="inferred from homology"/>
<dbReference type="RefSeq" id="WP_066784183.1">
    <property type="nucleotide sequence ID" value="NZ_CP014806.1"/>
</dbReference>
<keyword evidence="4 7" id="KW-0812">Transmembrane</keyword>